<accession>A0A7C1I1D4</accession>
<gene>
    <name evidence="2" type="ORF">ENO04_02095</name>
</gene>
<feature type="domain" description="C2H2-type" evidence="1">
    <location>
        <begin position="59"/>
        <end position="87"/>
    </location>
</feature>
<dbReference type="PROSITE" id="PS50157">
    <property type="entry name" value="ZINC_FINGER_C2H2_2"/>
    <property type="match status" value="1"/>
</dbReference>
<dbReference type="AlphaFoldDB" id="A0A7C1I1D4"/>
<comment type="caution">
    <text evidence="2">The sequence shown here is derived from an EMBL/GenBank/DDBJ whole genome shotgun (WGS) entry which is preliminary data.</text>
</comment>
<protein>
    <recommendedName>
        <fullName evidence="1">C2H2-type domain-containing protein</fullName>
    </recommendedName>
</protein>
<organism evidence="2">
    <name type="scientific">Fervidicoccus fontis</name>
    <dbReference type="NCBI Taxonomy" id="683846"/>
    <lineage>
        <taxon>Archaea</taxon>
        <taxon>Thermoproteota</taxon>
        <taxon>Thermoprotei</taxon>
        <taxon>Fervidicoccales</taxon>
        <taxon>Fervidicoccaceae</taxon>
        <taxon>Fervidicoccus</taxon>
    </lineage>
</organism>
<reference evidence="2" key="1">
    <citation type="journal article" date="2020" name="mSystems">
        <title>Genome- and Community-Level Interaction Insights into Carbon Utilization and Element Cycling Functions of Hydrothermarchaeota in Hydrothermal Sediment.</title>
        <authorList>
            <person name="Zhou Z."/>
            <person name="Liu Y."/>
            <person name="Xu W."/>
            <person name="Pan J."/>
            <person name="Luo Z.H."/>
            <person name="Li M."/>
        </authorList>
    </citation>
    <scope>NUCLEOTIDE SEQUENCE [LARGE SCALE GENOMIC DNA]</scope>
    <source>
        <strain evidence="2">SpSt-123</strain>
    </source>
</reference>
<name>A0A7C1I1D4_9CREN</name>
<dbReference type="InterPro" id="IPR013087">
    <property type="entry name" value="Znf_C2H2_type"/>
</dbReference>
<dbReference type="InterPro" id="IPR036236">
    <property type="entry name" value="Znf_C2H2_sf"/>
</dbReference>
<dbReference type="EMBL" id="DSDY01000064">
    <property type="protein sequence ID" value="HDS10404.1"/>
    <property type="molecule type" value="Genomic_DNA"/>
</dbReference>
<proteinExistence type="predicted"/>
<dbReference type="SUPFAM" id="SSF57667">
    <property type="entry name" value="beta-beta-alpha zinc fingers"/>
    <property type="match status" value="1"/>
</dbReference>
<dbReference type="PROSITE" id="PS00028">
    <property type="entry name" value="ZINC_FINGER_C2H2_1"/>
    <property type="match status" value="1"/>
</dbReference>
<evidence type="ECO:0000259" key="1">
    <source>
        <dbReference type="PROSITE" id="PS50157"/>
    </source>
</evidence>
<evidence type="ECO:0000313" key="2">
    <source>
        <dbReference type="EMBL" id="HDS10404.1"/>
    </source>
</evidence>
<sequence>MKNESSWFAKYIITLLKIHLRQTKSDFDTKPLLPPSLSFLDNYFRERVSGIAKEKQNGFECMFCGRVFATRKSIYLHLIKKHKDDIESYAQSLIKEIEDKVRRTGELLP</sequence>